<dbReference type="Pfam" id="PF01551">
    <property type="entry name" value="Peptidase_M23"/>
    <property type="match status" value="1"/>
</dbReference>
<sequence length="1007" mass="113659">MSELQQKANKNLAEKILKTNFGIEGDLMQLVGEIDANFAVLINGVKTYTLKISPLAHLDSFKFQTEILKHLPDNDIQLTLPKPIADVKGDFLSESIENDKKYIARLLTWIPGRLMAQVNPILPELLYDLGKKSGEITKKLQNFRDPFDTRKLDWDIAQGTWCENFLDLFEFDQREILQYYLALFRENLATYKELRKSVVHNDLNENNIIVSYDKIHPQVVALIDFGDAVYTQTINDLAIACAYGMMDFPDPLSSGLTLVKGYHESFPLEENELAHLYCAVAIRLVISVTKSGINRKEYPENTYLQISEKQAWDLLKKWRNIDPDFAHYSFRQACGFEAHPNENLFKNWARQQDFSLSDLFPTTTCKNIHLLDLSVSSEWIGHLEDYNDLDLFQFKIDQLQKVNPDKVIAGGYLEPRPIYTSDSYDKIGNNGKESRTIHLGIDFWLPARTPVAALFDGEIVTAVNDEGNKEYGGLLILKHCEQNLIFYTLYGHLTVTSALKYSTGDLVKKGEQIAELGSYPENGNWASHLHFQIMLSMLNYTIDFPGVTYKNQLNVWKSICPDPNLLFQIDGLKTKYGKDNDSLLSFRKKYIGKSLSLQYKNPLQIVRGQGPYLIDPWGKKYLDTLNNVAHVGHEHIEVVNAGRMQMALLNTNTRYLHKNINELAEILLSTFPPELNVVHFVNSGSEANELALRMAKTATNGKGFIASEVGYHGNTNACIDISSYKFDGKGGKGKPDYVEIFPLPDAFRGKFRGENTGEFYAQEVEKCIQNLKNKNIPLAGMIIESIISCGGQIELPEGFLQKSFDLVRAQKGTCIIDEVQVGCGRVGKTFWGFQLHNVIPDIVTIGKPLGNGHPLAAVVCTAEIAEKFANGMEFFNTFGGNPVSCAIGSAVLKMIKNENLQENALKVGDFLKNELKQLAKDFPIIGDVRGQGLFLGFELVNSQLQPLEEQTTYLINRMKEFGILLSSDGPDHNVIKIKPPMVFSIENAIEFLFYLRKVFAEDFMKLT</sequence>
<gene>
    <name evidence="6" type="ORF">ACFQ39_03535</name>
</gene>
<dbReference type="PANTHER" id="PTHR45688">
    <property type="match status" value="1"/>
</dbReference>
<comment type="caution">
    <text evidence="6">The sequence shown here is derived from an EMBL/GenBank/DDBJ whole genome shotgun (WGS) entry which is preliminary data.</text>
</comment>
<dbReference type="Gene3D" id="2.70.70.10">
    <property type="entry name" value="Glucose Permease (Domain IIA)"/>
    <property type="match status" value="1"/>
</dbReference>
<comment type="cofactor">
    <cofactor evidence="1">
        <name>pyridoxal 5'-phosphate</name>
        <dbReference type="ChEBI" id="CHEBI:597326"/>
    </cofactor>
</comment>
<comment type="similarity">
    <text evidence="2">Belongs to the class-III pyridoxal-phosphate-dependent aminotransferase family.</text>
</comment>
<dbReference type="Pfam" id="PF00202">
    <property type="entry name" value="Aminotran_3"/>
    <property type="match status" value="1"/>
</dbReference>
<evidence type="ECO:0000256" key="3">
    <source>
        <dbReference type="ARBA" id="ARBA00022898"/>
    </source>
</evidence>
<dbReference type="InterPro" id="IPR005814">
    <property type="entry name" value="Aminotrans_3"/>
</dbReference>
<dbReference type="SUPFAM" id="SSF51261">
    <property type="entry name" value="Duplicated hybrid motif"/>
    <property type="match status" value="1"/>
</dbReference>
<dbReference type="CDD" id="cd00610">
    <property type="entry name" value="OAT_like"/>
    <property type="match status" value="1"/>
</dbReference>
<name>A0ABW3XYK6_9FLAO</name>
<dbReference type="SUPFAM" id="SSF53383">
    <property type="entry name" value="PLP-dependent transferases"/>
    <property type="match status" value="1"/>
</dbReference>
<dbReference type="InterPro" id="IPR015421">
    <property type="entry name" value="PyrdxlP-dep_Trfase_major"/>
</dbReference>
<dbReference type="Proteomes" id="UP001597201">
    <property type="component" value="Unassembled WGS sequence"/>
</dbReference>
<dbReference type="SUPFAM" id="SSF56112">
    <property type="entry name" value="Protein kinase-like (PK-like)"/>
    <property type="match status" value="1"/>
</dbReference>
<keyword evidence="6" id="KW-0032">Aminotransferase</keyword>
<dbReference type="GO" id="GO:0008483">
    <property type="term" value="F:transaminase activity"/>
    <property type="evidence" value="ECO:0007669"/>
    <property type="project" value="UniProtKB-KW"/>
</dbReference>
<evidence type="ECO:0000259" key="5">
    <source>
        <dbReference type="Pfam" id="PF01636"/>
    </source>
</evidence>
<dbReference type="InterPro" id="IPR015422">
    <property type="entry name" value="PyrdxlP-dep_Trfase_small"/>
</dbReference>
<dbReference type="InterPro" id="IPR015424">
    <property type="entry name" value="PyrdxlP-dep_Trfase"/>
</dbReference>
<feature type="domain" description="Aminoglycoside phosphotransferase" evidence="5">
    <location>
        <begin position="32"/>
        <end position="252"/>
    </location>
</feature>
<dbReference type="Pfam" id="PF01636">
    <property type="entry name" value="APH"/>
    <property type="match status" value="1"/>
</dbReference>
<reference evidence="7" key="1">
    <citation type="journal article" date="2019" name="Int. J. Syst. Evol. Microbiol.">
        <title>The Global Catalogue of Microorganisms (GCM) 10K type strain sequencing project: providing services to taxonomists for standard genome sequencing and annotation.</title>
        <authorList>
            <consortium name="The Broad Institute Genomics Platform"/>
            <consortium name="The Broad Institute Genome Sequencing Center for Infectious Disease"/>
            <person name="Wu L."/>
            <person name="Ma J."/>
        </authorList>
    </citation>
    <scope>NUCLEOTIDE SEQUENCE [LARGE SCALE GENOMIC DNA]</scope>
    <source>
        <strain evidence="7">CCUG 61485</strain>
    </source>
</reference>
<proteinExistence type="inferred from homology"/>
<dbReference type="InterPro" id="IPR016047">
    <property type="entry name" value="M23ase_b-sheet_dom"/>
</dbReference>
<dbReference type="InterPro" id="IPR049704">
    <property type="entry name" value="Aminotrans_3_PPA_site"/>
</dbReference>
<dbReference type="InterPro" id="IPR002575">
    <property type="entry name" value="Aminoglycoside_PTrfase"/>
</dbReference>
<evidence type="ECO:0000313" key="7">
    <source>
        <dbReference type="Proteomes" id="UP001597201"/>
    </source>
</evidence>
<organism evidence="6 7">
    <name type="scientific">Namhaeicola litoreus</name>
    <dbReference type="NCBI Taxonomy" id="1052145"/>
    <lineage>
        <taxon>Bacteria</taxon>
        <taxon>Pseudomonadati</taxon>
        <taxon>Bacteroidota</taxon>
        <taxon>Flavobacteriia</taxon>
        <taxon>Flavobacteriales</taxon>
        <taxon>Flavobacteriaceae</taxon>
        <taxon>Namhaeicola</taxon>
    </lineage>
</organism>
<protein>
    <submittedName>
        <fullName evidence="6">Aminotransferase class III-fold pyridoxal phosphate-dependent enzyme</fullName>
    </submittedName>
</protein>
<dbReference type="Gene3D" id="3.90.1200.10">
    <property type="match status" value="1"/>
</dbReference>
<dbReference type="RefSeq" id="WP_377176513.1">
    <property type="nucleotide sequence ID" value="NZ_JBHTMY010000002.1"/>
</dbReference>
<keyword evidence="7" id="KW-1185">Reference proteome</keyword>
<dbReference type="PANTHER" id="PTHR45688:SF13">
    <property type="entry name" value="ALANINE--GLYOXYLATE AMINOTRANSFERASE 2-LIKE"/>
    <property type="match status" value="1"/>
</dbReference>
<evidence type="ECO:0000259" key="4">
    <source>
        <dbReference type="Pfam" id="PF01551"/>
    </source>
</evidence>
<accession>A0ABW3XYK6</accession>
<dbReference type="InterPro" id="IPR011009">
    <property type="entry name" value="Kinase-like_dom_sf"/>
</dbReference>
<feature type="domain" description="M23ase beta-sheet core" evidence="4">
    <location>
        <begin position="437"/>
        <end position="534"/>
    </location>
</feature>
<dbReference type="Gene3D" id="3.40.640.10">
    <property type="entry name" value="Type I PLP-dependent aspartate aminotransferase-like (Major domain)"/>
    <property type="match status" value="1"/>
</dbReference>
<evidence type="ECO:0000313" key="6">
    <source>
        <dbReference type="EMBL" id="MFD1314676.1"/>
    </source>
</evidence>
<keyword evidence="3" id="KW-0663">Pyridoxal phosphate</keyword>
<dbReference type="InterPro" id="IPR011055">
    <property type="entry name" value="Dup_hybrid_motif"/>
</dbReference>
<dbReference type="EMBL" id="JBHTMY010000002">
    <property type="protein sequence ID" value="MFD1314676.1"/>
    <property type="molecule type" value="Genomic_DNA"/>
</dbReference>
<dbReference type="CDD" id="cd12797">
    <property type="entry name" value="M23_peptidase"/>
    <property type="match status" value="1"/>
</dbReference>
<evidence type="ECO:0000256" key="2">
    <source>
        <dbReference type="ARBA" id="ARBA00008954"/>
    </source>
</evidence>
<evidence type="ECO:0000256" key="1">
    <source>
        <dbReference type="ARBA" id="ARBA00001933"/>
    </source>
</evidence>
<dbReference type="Gene3D" id="3.90.1150.10">
    <property type="entry name" value="Aspartate Aminotransferase, domain 1"/>
    <property type="match status" value="1"/>
</dbReference>
<dbReference type="PROSITE" id="PS00600">
    <property type="entry name" value="AA_TRANSFER_CLASS_3"/>
    <property type="match status" value="1"/>
</dbReference>
<keyword evidence="6" id="KW-0808">Transferase</keyword>